<evidence type="ECO:0000256" key="6">
    <source>
        <dbReference type="ARBA" id="ARBA00022722"/>
    </source>
</evidence>
<dbReference type="InterPro" id="IPR001279">
    <property type="entry name" value="Metallo-B-lactamas"/>
</dbReference>
<dbReference type="PANTHER" id="PTHR12553:SF49">
    <property type="entry name" value="ZINC PHOSPHODIESTERASE ELAC PROTEIN 2"/>
    <property type="match status" value="1"/>
</dbReference>
<protein>
    <recommendedName>
        <fullName evidence="4">ribonuclease Z</fullName>
        <ecNumber evidence="4">3.1.26.11</ecNumber>
    </recommendedName>
</protein>
<evidence type="ECO:0000259" key="13">
    <source>
        <dbReference type="Pfam" id="PF13691"/>
    </source>
</evidence>
<evidence type="ECO:0000256" key="7">
    <source>
        <dbReference type="ARBA" id="ARBA00022723"/>
    </source>
</evidence>
<dbReference type="AlphaFoldDB" id="L8GP15"/>
<evidence type="ECO:0000313" key="14">
    <source>
        <dbReference type="EMBL" id="ELR13886.1"/>
    </source>
</evidence>
<dbReference type="EC" id="3.1.26.11" evidence="4"/>
<feature type="compositionally biased region" description="Low complexity" evidence="11">
    <location>
        <begin position="143"/>
        <end position="153"/>
    </location>
</feature>
<dbReference type="GO" id="GO:0005739">
    <property type="term" value="C:mitochondrion"/>
    <property type="evidence" value="ECO:0007669"/>
    <property type="project" value="TreeGrafter"/>
</dbReference>
<keyword evidence="8" id="KW-0255">Endonuclease</keyword>
<keyword evidence="10" id="KW-0862">Zinc</keyword>
<dbReference type="SUPFAM" id="SSF56281">
    <property type="entry name" value="Metallo-hydrolase/oxidoreductase"/>
    <property type="match status" value="2"/>
</dbReference>
<dbReference type="GO" id="GO:0042781">
    <property type="term" value="F:3'-tRNA processing endoribonuclease activity"/>
    <property type="evidence" value="ECO:0007669"/>
    <property type="project" value="UniProtKB-EC"/>
</dbReference>
<dbReference type="OMA" id="INYICQL"/>
<evidence type="ECO:0000313" key="15">
    <source>
        <dbReference type="Proteomes" id="UP000011083"/>
    </source>
</evidence>
<dbReference type="Pfam" id="PF12706">
    <property type="entry name" value="Lactamase_B_2"/>
    <property type="match status" value="1"/>
</dbReference>
<dbReference type="VEuPathDB" id="AmoebaDB:ACA1_363820"/>
<comment type="cofactor">
    <cofactor evidence="2">
        <name>Zn(2+)</name>
        <dbReference type="ChEBI" id="CHEBI:29105"/>
    </cofactor>
</comment>
<proteinExistence type="inferred from homology"/>
<evidence type="ECO:0000256" key="1">
    <source>
        <dbReference type="ARBA" id="ARBA00000402"/>
    </source>
</evidence>
<dbReference type="GeneID" id="14914589"/>
<evidence type="ECO:0000256" key="11">
    <source>
        <dbReference type="SAM" id="MobiDB-lite"/>
    </source>
</evidence>
<feature type="domain" description="Metallo-beta-lactamase" evidence="12">
    <location>
        <begin position="598"/>
        <end position="816"/>
    </location>
</feature>
<feature type="region of interest" description="Disordered" evidence="11">
    <location>
        <begin position="252"/>
        <end position="278"/>
    </location>
</feature>
<dbReference type="STRING" id="1257118.L8GP15"/>
<comment type="catalytic activity">
    <reaction evidence="1">
        <text>Endonucleolytic cleavage of RNA, removing extra 3' nucleotides from tRNA precursor, generating 3' termini of tRNAs. A 3'-hydroxy group is left at the tRNA terminus and a 5'-phosphoryl group is left at the trailer molecule.</text>
        <dbReference type="EC" id="3.1.26.11"/>
    </reaction>
</comment>
<organism evidence="14 15">
    <name type="scientific">Acanthamoeba castellanii (strain ATCC 30010 / Neff)</name>
    <dbReference type="NCBI Taxonomy" id="1257118"/>
    <lineage>
        <taxon>Eukaryota</taxon>
        <taxon>Amoebozoa</taxon>
        <taxon>Discosea</taxon>
        <taxon>Longamoebia</taxon>
        <taxon>Centramoebida</taxon>
        <taxon>Acanthamoebidae</taxon>
        <taxon>Acanthamoeba</taxon>
    </lineage>
</organism>
<sequence length="866" mass="93871">MKIYAQVLGTATGDSTPTLLIFFDQKRFLFNCGEGTQRFCTEHKARALLTVADALQHMPGPQSISIYGPRHTRNFITSLRYFINRKHMVLNAREFVEDAAHPEATVFDDGNLRIAAVELVLPSEPATLAPCRSVAPPAPARPQPADVDSVDTADAAKGKEKEEEVKEKEEEKGKEKRKESEVELEKEKAAMASEAVEAGAAAAAGNRKRKSRGGPHQWVFSSVADSPAYDRGDRSSSIVLAHDVGRMAKATATTADDDDGASSPSAHAPLRKRGHDDEATGRVAPLVERNGGPSTAVVCYICRSPDLPGKFDPKQAKALGVPSGPLFGRLTKGETIMMADGRQVKPSDCIGPSRPGTVFAIVHCPSEAYVDVLVHHPAWRPYTGPQPQIAAGCVLHITPQHVLTHSDAYRAWMHSFGPNTQHVLVNEHACPQRPVFIGATRNHHKLHALHPGIFPMPHIDYSVPTLPGGLPKKAVVAEPLLKFLLAPPTAVGLDTSEVLKPIDEQEVAEEMESNEELRESSAVLRAWLRAFEGSEAALATRQRFGGADRQPEVVFLGTGAAIPSKYRNGPSPPISPSLATSSMLTFIGLRVGAVVRGLLMDSGEGSFGQLARRFGTERALRVVAELQVVLISHMHADHHLGLLRILAIRQELIAASRWNSKKPETSEAEAEEEEALVVVGPPALKEWLDEYSSQIERLAYRFVPCHALNQPQHPVRGHLERSLGLVEVHSTEVVHCPFAYGFALTHQSGWKIVYSGDTRPCAQLAEVGRGATLLIHEATFEDAMADEAVAKYHSTTTEALSSGAEMGAEFVAMFHFSQRYPKIPVVESSAAEHMGIAFDLMSTPLHLLPEADDGDDEEAAAAATKS</sequence>
<dbReference type="Gene3D" id="3.60.15.10">
    <property type="entry name" value="Ribonuclease Z/Hydroxyacylglutathione hydrolase-like"/>
    <property type="match status" value="3"/>
</dbReference>
<dbReference type="Proteomes" id="UP000011083">
    <property type="component" value="Unassembled WGS sequence"/>
</dbReference>
<feature type="compositionally biased region" description="Low complexity" evidence="11">
    <location>
        <begin position="190"/>
        <end position="205"/>
    </location>
</feature>
<evidence type="ECO:0000256" key="10">
    <source>
        <dbReference type="ARBA" id="ARBA00022833"/>
    </source>
</evidence>
<keyword evidence="5" id="KW-0819">tRNA processing</keyword>
<gene>
    <name evidence="14" type="ORF">ACA1_363820</name>
</gene>
<feature type="domain" description="tRNase Z endonuclease" evidence="13">
    <location>
        <begin position="6"/>
        <end position="46"/>
    </location>
</feature>
<dbReference type="CDD" id="cd07718">
    <property type="entry name" value="RNaseZ_ELAC1_ELAC2-C-term-like_MBL-fold"/>
    <property type="match status" value="1"/>
</dbReference>
<evidence type="ECO:0000256" key="3">
    <source>
        <dbReference type="ARBA" id="ARBA00007823"/>
    </source>
</evidence>
<dbReference type="OrthoDB" id="527344at2759"/>
<dbReference type="InterPro" id="IPR027794">
    <property type="entry name" value="tRNase_Z_dom"/>
</dbReference>
<evidence type="ECO:0000256" key="4">
    <source>
        <dbReference type="ARBA" id="ARBA00012477"/>
    </source>
</evidence>
<dbReference type="Pfam" id="PF13691">
    <property type="entry name" value="Lactamase_B_4"/>
    <property type="match status" value="1"/>
</dbReference>
<name>L8GP15_ACACF</name>
<dbReference type="PANTHER" id="PTHR12553">
    <property type="entry name" value="ZINC PHOSPHODIESTERASE ELAC PROTEIN 2"/>
    <property type="match status" value="1"/>
</dbReference>
<feature type="region of interest" description="Disordered" evidence="11">
    <location>
        <begin position="131"/>
        <end position="220"/>
    </location>
</feature>
<evidence type="ECO:0000259" key="12">
    <source>
        <dbReference type="Pfam" id="PF12706"/>
    </source>
</evidence>
<evidence type="ECO:0000256" key="8">
    <source>
        <dbReference type="ARBA" id="ARBA00022759"/>
    </source>
</evidence>
<reference evidence="14 15" key="1">
    <citation type="journal article" date="2013" name="Genome Biol.">
        <title>Genome of Acanthamoeba castellanii highlights extensive lateral gene transfer and early evolution of tyrosine kinase signaling.</title>
        <authorList>
            <person name="Clarke M."/>
            <person name="Lohan A.J."/>
            <person name="Liu B."/>
            <person name="Lagkouvardos I."/>
            <person name="Roy S."/>
            <person name="Zafar N."/>
            <person name="Bertelli C."/>
            <person name="Schilde C."/>
            <person name="Kianianmomeni A."/>
            <person name="Burglin T.R."/>
            <person name="Frech C."/>
            <person name="Turcotte B."/>
            <person name="Kopec K.O."/>
            <person name="Synnott J.M."/>
            <person name="Choo C."/>
            <person name="Paponov I."/>
            <person name="Finkler A."/>
            <person name="Soon Heng Tan C."/>
            <person name="Hutchins A.P."/>
            <person name="Weinmeier T."/>
            <person name="Rattei T."/>
            <person name="Chu J.S."/>
            <person name="Gimenez G."/>
            <person name="Irimia M."/>
            <person name="Rigden D.J."/>
            <person name="Fitzpatrick D.A."/>
            <person name="Lorenzo-Morales J."/>
            <person name="Bateman A."/>
            <person name="Chiu C.H."/>
            <person name="Tang P."/>
            <person name="Hegemann P."/>
            <person name="Fromm H."/>
            <person name="Raoult D."/>
            <person name="Greub G."/>
            <person name="Miranda-Saavedra D."/>
            <person name="Chen N."/>
            <person name="Nash P."/>
            <person name="Ginger M.L."/>
            <person name="Horn M."/>
            <person name="Schaap P."/>
            <person name="Caler L."/>
            <person name="Loftus B."/>
        </authorList>
    </citation>
    <scope>NUCLEOTIDE SEQUENCE [LARGE SCALE GENOMIC DNA]</scope>
    <source>
        <strain evidence="14 15">Neff</strain>
    </source>
</reference>
<accession>L8GP15</accession>
<keyword evidence="6" id="KW-0540">Nuclease</keyword>
<comment type="similarity">
    <text evidence="3">Belongs to the RNase Z family.</text>
</comment>
<feature type="compositionally biased region" description="Basic and acidic residues" evidence="11">
    <location>
        <begin position="154"/>
        <end position="189"/>
    </location>
</feature>
<dbReference type="GO" id="GO:0046872">
    <property type="term" value="F:metal ion binding"/>
    <property type="evidence" value="ECO:0007669"/>
    <property type="project" value="UniProtKB-KW"/>
</dbReference>
<dbReference type="InterPro" id="IPR036866">
    <property type="entry name" value="RibonucZ/Hydroxyglut_hydro"/>
</dbReference>
<dbReference type="EMBL" id="KB008073">
    <property type="protein sequence ID" value="ELR13886.1"/>
    <property type="molecule type" value="Genomic_DNA"/>
</dbReference>
<evidence type="ECO:0000256" key="9">
    <source>
        <dbReference type="ARBA" id="ARBA00022801"/>
    </source>
</evidence>
<dbReference type="GO" id="GO:1990180">
    <property type="term" value="P:mitochondrial tRNA 3'-end processing"/>
    <property type="evidence" value="ECO:0007669"/>
    <property type="project" value="TreeGrafter"/>
</dbReference>
<keyword evidence="7" id="KW-0479">Metal-binding</keyword>
<evidence type="ECO:0000256" key="2">
    <source>
        <dbReference type="ARBA" id="ARBA00001947"/>
    </source>
</evidence>
<keyword evidence="15" id="KW-1185">Reference proteome</keyword>
<dbReference type="RefSeq" id="XP_004335899.1">
    <property type="nucleotide sequence ID" value="XM_004335851.1"/>
</dbReference>
<evidence type="ECO:0000256" key="5">
    <source>
        <dbReference type="ARBA" id="ARBA00022694"/>
    </source>
</evidence>
<dbReference type="KEGG" id="acan:ACA1_363820"/>
<keyword evidence="9" id="KW-0378">Hydrolase</keyword>
<dbReference type="InterPro" id="IPR047151">
    <property type="entry name" value="RNZ2-like"/>
</dbReference>